<evidence type="ECO:0000313" key="2">
    <source>
        <dbReference type="Proteomes" id="UP001232584"/>
    </source>
</evidence>
<proteinExistence type="predicted"/>
<dbReference type="Proteomes" id="UP001232584">
    <property type="component" value="Unassembled WGS sequence"/>
</dbReference>
<organism evidence="1 2">
    <name type="scientific">Paraclostridium ghonii</name>
    <dbReference type="NCBI Taxonomy" id="29358"/>
    <lineage>
        <taxon>Bacteria</taxon>
        <taxon>Bacillati</taxon>
        <taxon>Bacillota</taxon>
        <taxon>Clostridia</taxon>
        <taxon>Peptostreptococcales</taxon>
        <taxon>Peptostreptococcaceae</taxon>
        <taxon>Paraclostridium</taxon>
    </lineage>
</organism>
<evidence type="ECO:0000313" key="1">
    <source>
        <dbReference type="EMBL" id="MDQ0557485.1"/>
    </source>
</evidence>
<comment type="caution">
    <text evidence="1">The sequence shown here is derived from an EMBL/GenBank/DDBJ whole genome shotgun (WGS) entry which is preliminary data.</text>
</comment>
<dbReference type="RefSeq" id="WP_307508570.1">
    <property type="nucleotide sequence ID" value="NZ_BAAACE010000009.1"/>
</dbReference>
<keyword evidence="2" id="KW-1185">Reference proteome</keyword>
<name>A0ABU0N2U9_9FIRM</name>
<accession>A0ABU0N2U9</accession>
<dbReference type="EMBL" id="JAUSWG010000011">
    <property type="protein sequence ID" value="MDQ0557485.1"/>
    <property type="molecule type" value="Genomic_DNA"/>
</dbReference>
<gene>
    <name evidence="1" type="ORF">QOZ92_002614</name>
</gene>
<reference evidence="1 2" key="1">
    <citation type="submission" date="2023-07" db="EMBL/GenBank/DDBJ databases">
        <title>Genomic Encyclopedia of Type Strains, Phase IV (KMG-IV): sequencing the most valuable type-strain genomes for metagenomic binning, comparative biology and taxonomic classification.</title>
        <authorList>
            <person name="Goeker M."/>
        </authorList>
    </citation>
    <scope>NUCLEOTIDE SEQUENCE [LARGE SCALE GENOMIC DNA]</scope>
    <source>
        <strain evidence="1 2">DSM 15049</strain>
    </source>
</reference>
<protein>
    <submittedName>
        <fullName evidence="1">Uncharacterized protein</fullName>
    </submittedName>
</protein>
<sequence>MEQYNLFIEKIIKDVPDFLIIEENNEVYLSFDYFVNSLSDKAMPWLFKVYLDKNFNIIVEDKITKEIKEKYNENSLKIKNINGNIFLNKDLIKVILNELNKGNQLEFDKKKTTFSIK</sequence>